<evidence type="ECO:0000313" key="1">
    <source>
        <dbReference type="EMBL" id="AIG97474.1"/>
    </source>
</evidence>
<dbReference type="Pfam" id="PF11848">
    <property type="entry name" value="DUF3368"/>
    <property type="match status" value="1"/>
</dbReference>
<dbReference type="Proteomes" id="UP000028501">
    <property type="component" value="Chromosome"/>
</dbReference>
<dbReference type="KEGG" id="afg:AFULGI_00006730"/>
<organism evidence="1 2">
    <name type="scientific">Archaeoglobus fulgidus DSM 8774</name>
    <dbReference type="NCBI Taxonomy" id="1344584"/>
    <lineage>
        <taxon>Archaea</taxon>
        <taxon>Methanobacteriati</taxon>
        <taxon>Methanobacteriota</taxon>
        <taxon>Archaeoglobi</taxon>
        <taxon>Archaeoglobales</taxon>
        <taxon>Archaeoglobaceae</taxon>
        <taxon>Archaeoglobus</taxon>
    </lineage>
</organism>
<sequence>MIVVSNTSPLIVLSNIGEFEILHRLFNKIIIPEGVAEEFGDSVPEWIEIRGVKNRILVDLLREKLHRGEAETIALAIELDADLVIIDDKAARNTAQSLGLRVTGTVGLILLAKRRGYYDEIKPVIEKLIKKGFRLSKEIIENILREAGEL</sequence>
<dbReference type="AlphaFoldDB" id="A0A075WEA8"/>
<dbReference type="HOGENOM" id="CLU_115769_1_0_2"/>
<reference evidence="1 2" key="1">
    <citation type="submission" date="2013-07" db="EMBL/GenBank/DDBJ databases">
        <title>Genome of Archaeoglobus fulgidus.</title>
        <authorList>
            <person name="Fiebig A."/>
            <person name="Birkeland N.-K."/>
        </authorList>
    </citation>
    <scope>NUCLEOTIDE SEQUENCE [LARGE SCALE GENOMIC DNA]</scope>
    <source>
        <strain evidence="1 2">DSM 8774</strain>
    </source>
</reference>
<name>A0A075WEA8_ARCFL</name>
<gene>
    <name evidence="1" type="ORF">AFULGI_00006730</name>
</gene>
<accession>A0A075WEA8</accession>
<dbReference type="EMBL" id="CP006577">
    <property type="protein sequence ID" value="AIG97474.1"/>
    <property type="molecule type" value="Genomic_DNA"/>
</dbReference>
<dbReference type="PANTHER" id="PTHR39550">
    <property type="entry name" value="SLL0658 PROTEIN"/>
    <property type="match status" value="1"/>
</dbReference>
<evidence type="ECO:0000313" key="2">
    <source>
        <dbReference type="Proteomes" id="UP000028501"/>
    </source>
</evidence>
<dbReference type="GeneID" id="24794199"/>
<dbReference type="RefSeq" id="WP_010878102.1">
    <property type="nucleotide sequence ID" value="NZ_CP006577.1"/>
</dbReference>
<protein>
    <submittedName>
        <fullName evidence="1">Putative nucleic acid-binding protein</fullName>
    </submittedName>
</protein>
<dbReference type="InterPro" id="IPR021799">
    <property type="entry name" value="PIN-like_prokaryotic"/>
</dbReference>
<proteinExistence type="predicted"/>
<dbReference type="PANTHER" id="PTHR39550:SF1">
    <property type="entry name" value="SLL0658 PROTEIN"/>
    <property type="match status" value="1"/>
</dbReference>